<dbReference type="EMBL" id="HBGT01010557">
    <property type="protein sequence ID" value="CAD9404223.1"/>
    <property type="molecule type" value="Transcribed_RNA"/>
</dbReference>
<comment type="subcellular location">
    <subcellularLocation>
        <location evidence="1 8">Membrane</location>
        <topology evidence="1 8">Multi-pass membrane protein</topology>
    </subcellularLocation>
</comment>
<name>A0A7S2FPS5_9STRA</name>
<evidence type="ECO:0000256" key="8">
    <source>
        <dbReference type="PIRNR" id="PIRNR023381"/>
    </source>
</evidence>
<keyword evidence="4" id="KW-0677">Repeat</keyword>
<evidence type="ECO:0000256" key="1">
    <source>
        <dbReference type="ARBA" id="ARBA00004141"/>
    </source>
</evidence>
<dbReference type="PANTHER" id="PTHR12226:SF2">
    <property type="entry name" value="MANNOSE-P-DOLICHOL UTILIZATION DEFECT 1 PROTEIN"/>
    <property type="match status" value="1"/>
</dbReference>
<accession>A0A7S2FPS5</accession>
<evidence type="ECO:0000313" key="10">
    <source>
        <dbReference type="EMBL" id="CAD9404223.1"/>
    </source>
</evidence>
<evidence type="ECO:0000256" key="5">
    <source>
        <dbReference type="ARBA" id="ARBA00022989"/>
    </source>
</evidence>
<gene>
    <name evidence="10" type="ORF">FPAR1323_LOCUS5756</name>
</gene>
<evidence type="ECO:0000256" key="4">
    <source>
        <dbReference type="ARBA" id="ARBA00022737"/>
    </source>
</evidence>
<evidence type="ECO:0000256" key="2">
    <source>
        <dbReference type="ARBA" id="ARBA00022448"/>
    </source>
</evidence>
<dbReference type="PANTHER" id="PTHR12226">
    <property type="entry name" value="MANNOSE-P-DOLICHOL UTILIZATION DEFECT 1 LEC35 -RELATED"/>
    <property type="match status" value="1"/>
</dbReference>
<protein>
    <recommendedName>
        <fullName evidence="8">Mannose-P-dolichol utilization defect 1 protein homolog</fullName>
    </recommendedName>
</protein>
<dbReference type="SMART" id="SM00679">
    <property type="entry name" value="CTNS"/>
    <property type="match status" value="1"/>
</dbReference>
<evidence type="ECO:0000256" key="6">
    <source>
        <dbReference type="ARBA" id="ARBA00023136"/>
    </source>
</evidence>
<dbReference type="InterPro" id="IPR016817">
    <property type="entry name" value="MannP-dilichol_defect-1"/>
</dbReference>
<organism evidence="10">
    <name type="scientific">Florenciella parvula</name>
    <dbReference type="NCBI Taxonomy" id="236787"/>
    <lineage>
        <taxon>Eukaryota</taxon>
        <taxon>Sar</taxon>
        <taxon>Stramenopiles</taxon>
        <taxon>Ochrophyta</taxon>
        <taxon>Dictyochophyceae</taxon>
        <taxon>Florenciellales</taxon>
        <taxon>Florenciella</taxon>
    </lineage>
</organism>
<proteinExistence type="inferred from homology"/>
<evidence type="ECO:0000256" key="3">
    <source>
        <dbReference type="ARBA" id="ARBA00022692"/>
    </source>
</evidence>
<comment type="similarity">
    <text evidence="7 8">Belongs to the MPDU1 (TC 2.A.43.3) family.</text>
</comment>
<evidence type="ECO:0000256" key="9">
    <source>
        <dbReference type="SAM" id="Phobius"/>
    </source>
</evidence>
<dbReference type="AlphaFoldDB" id="A0A7S2FPS5"/>
<keyword evidence="2" id="KW-0813">Transport</keyword>
<dbReference type="Pfam" id="PF04193">
    <property type="entry name" value="PQ-loop"/>
    <property type="match status" value="2"/>
</dbReference>
<dbReference type="GO" id="GO:0016020">
    <property type="term" value="C:membrane"/>
    <property type="evidence" value="ECO:0007669"/>
    <property type="project" value="UniProtKB-SubCell"/>
</dbReference>
<evidence type="ECO:0000256" key="7">
    <source>
        <dbReference type="ARBA" id="ARBA00038475"/>
    </source>
</evidence>
<keyword evidence="5 8" id="KW-1133">Transmembrane helix</keyword>
<dbReference type="PIRSF" id="PIRSF023381">
    <property type="entry name" value="MannP-dilichol_defect-1p"/>
    <property type="match status" value="1"/>
</dbReference>
<sequence length="292" mass="30790">MAAFLEVVGELLRALGLVTDSCFTTLFAEANLLDEACLKALISKGLGYAMTMFSAIVKLPQVVTMLTNKTAVGVSRTSVYIETVMYGACATYGVIVGNPFSAYGENVMLIIQNLMIVTLTWRFSKTSAAEIAAVLAVFGALLAGAMQLPAACGPVEECMSDISTQTAALTGGTAAEGSLTSGPCSMLRPCRSMLIASSIPLMLSSRIPQVVTNFRNGHTGVLSPVTLFANLLGSTARIFTTMQEAGGDIGMLASFGTSVLMNFIMFSQVILYRNATKRVIAEQKASQAKKTN</sequence>
<keyword evidence="3 8" id="KW-0812">Transmembrane</keyword>
<dbReference type="InterPro" id="IPR006603">
    <property type="entry name" value="PQ-loop_rpt"/>
</dbReference>
<dbReference type="Gene3D" id="1.20.1280.290">
    <property type="match status" value="2"/>
</dbReference>
<reference evidence="10" key="1">
    <citation type="submission" date="2021-01" db="EMBL/GenBank/DDBJ databases">
        <authorList>
            <person name="Corre E."/>
            <person name="Pelletier E."/>
            <person name="Niang G."/>
            <person name="Scheremetjew M."/>
            <person name="Finn R."/>
            <person name="Kale V."/>
            <person name="Holt S."/>
            <person name="Cochrane G."/>
            <person name="Meng A."/>
            <person name="Brown T."/>
            <person name="Cohen L."/>
        </authorList>
    </citation>
    <scope>NUCLEOTIDE SEQUENCE</scope>
    <source>
        <strain evidence="10">RCC1693</strain>
    </source>
</reference>
<keyword evidence="6 8" id="KW-0472">Membrane</keyword>
<feature type="transmembrane region" description="Helical" evidence="9">
    <location>
        <begin position="249"/>
        <end position="272"/>
    </location>
</feature>